<dbReference type="RefSeq" id="WP_149821494.1">
    <property type="nucleotide sequence ID" value="NZ_VUOA01000040.1"/>
</dbReference>
<reference evidence="2 3" key="1">
    <citation type="submission" date="2019-09" db="EMBL/GenBank/DDBJ databases">
        <title>Salinarimonas rosea gen. nov., sp. nov., a new member of the a-2 subgroup of the Proteobacteria.</title>
        <authorList>
            <person name="Liu J."/>
        </authorList>
    </citation>
    <scope>NUCLEOTIDE SEQUENCE [LARGE SCALE GENOMIC DNA]</scope>
    <source>
        <strain evidence="2 3">BN140002</strain>
    </source>
</reference>
<evidence type="ECO:0000313" key="3">
    <source>
        <dbReference type="Proteomes" id="UP000323142"/>
    </source>
</evidence>
<keyword evidence="3" id="KW-1185">Reference proteome</keyword>
<dbReference type="AlphaFoldDB" id="A0A5B2V990"/>
<dbReference type="EMBL" id="VUOA01000040">
    <property type="protein sequence ID" value="KAA2234952.1"/>
    <property type="molecule type" value="Genomic_DNA"/>
</dbReference>
<protein>
    <submittedName>
        <fullName evidence="2">Uncharacterized protein</fullName>
    </submittedName>
</protein>
<evidence type="ECO:0000313" key="2">
    <source>
        <dbReference type="EMBL" id="KAA2234952.1"/>
    </source>
</evidence>
<dbReference type="InterPro" id="IPR035437">
    <property type="entry name" value="SNase_OB-fold_sf"/>
</dbReference>
<gene>
    <name evidence="2" type="ORF">F0L46_21660</name>
</gene>
<name>A0A5B2V990_9HYPH</name>
<accession>A0A5B2V990</accession>
<organism evidence="2 3">
    <name type="scientific">Salinarimonas soli</name>
    <dbReference type="NCBI Taxonomy" id="1638099"/>
    <lineage>
        <taxon>Bacteria</taxon>
        <taxon>Pseudomonadati</taxon>
        <taxon>Pseudomonadota</taxon>
        <taxon>Alphaproteobacteria</taxon>
        <taxon>Hyphomicrobiales</taxon>
        <taxon>Salinarimonadaceae</taxon>
        <taxon>Salinarimonas</taxon>
    </lineage>
</organism>
<reference evidence="2 3" key="2">
    <citation type="submission" date="2019-09" db="EMBL/GenBank/DDBJ databases">
        <authorList>
            <person name="Jin C."/>
        </authorList>
    </citation>
    <scope>NUCLEOTIDE SEQUENCE [LARGE SCALE GENOMIC DNA]</scope>
    <source>
        <strain evidence="2 3">BN140002</strain>
    </source>
</reference>
<evidence type="ECO:0000256" key="1">
    <source>
        <dbReference type="SAM" id="MobiDB-lite"/>
    </source>
</evidence>
<dbReference type="SUPFAM" id="SSF50199">
    <property type="entry name" value="Staphylococcal nuclease"/>
    <property type="match status" value="1"/>
</dbReference>
<feature type="region of interest" description="Disordered" evidence="1">
    <location>
        <begin position="66"/>
        <end position="97"/>
    </location>
</feature>
<sequence length="239" mass="24827">MARIRVNGAVWDTGRRWPDRSREAVGIVGRAALVLAAATGLAVGLAGMGSPVEAARGAAPAAPAAVKDASRLGQPGASAAKPAPAGPLSPEPYGTPHTFAAGGDAGAALRLAGTFQPLVPLGWQEADISGATVADGRTLAWGALRIRLEGLDLPGEDETCRTVDGRREPCRARAATVLELTTRWRTLSCRYRLESAHEAVGTCRIGRADLAERMLRSNLVRRAGETPRVLAANDVSAVD</sequence>
<dbReference type="OrthoDB" id="9805504at2"/>
<comment type="caution">
    <text evidence="2">The sequence shown here is derived from an EMBL/GenBank/DDBJ whole genome shotgun (WGS) entry which is preliminary data.</text>
</comment>
<proteinExistence type="predicted"/>
<dbReference type="Proteomes" id="UP000323142">
    <property type="component" value="Unassembled WGS sequence"/>
</dbReference>